<name>B1VXD5_STRGG</name>
<dbReference type="KEGG" id="sgr:SGR_4952"/>
<feature type="region of interest" description="Disordered" evidence="1">
    <location>
        <begin position="1"/>
        <end position="21"/>
    </location>
</feature>
<dbReference type="HOGENOM" id="CLU_3012326_0_0_11"/>
<accession>B1VXD5</accession>
<gene>
    <name evidence="2" type="ordered locus">SGR_4952</name>
</gene>
<organism evidence="2 3">
    <name type="scientific">Streptomyces griseus subsp. griseus (strain JCM 4626 / CBS 651.72 / NBRC 13350 / KCC S-0626 / ISP 5235)</name>
    <dbReference type="NCBI Taxonomy" id="455632"/>
    <lineage>
        <taxon>Bacteria</taxon>
        <taxon>Bacillati</taxon>
        <taxon>Actinomycetota</taxon>
        <taxon>Actinomycetes</taxon>
        <taxon>Kitasatosporales</taxon>
        <taxon>Streptomycetaceae</taxon>
        <taxon>Streptomyces</taxon>
    </lineage>
</organism>
<reference evidence="3" key="1">
    <citation type="journal article" date="2008" name="J. Bacteriol.">
        <title>Genome sequence of the streptomycin-producing microorganism Streptomyces griseus IFO 13350.</title>
        <authorList>
            <person name="Ohnishi Y."/>
            <person name="Ishikawa J."/>
            <person name="Hara H."/>
            <person name="Suzuki H."/>
            <person name="Ikenoya M."/>
            <person name="Ikeda H."/>
            <person name="Yamashita A."/>
            <person name="Hattori M."/>
            <person name="Horinouchi S."/>
        </authorList>
    </citation>
    <scope>NUCLEOTIDE SEQUENCE [LARGE SCALE GENOMIC DNA]</scope>
    <source>
        <strain evidence="3">JCM 4626 / NBRC 13350</strain>
    </source>
</reference>
<dbReference type="Proteomes" id="UP000001685">
    <property type="component" value="Chromosome"/>
</dbReference>
<proteinExistence type="predicted"/>
<sequence length="56" mass="5963">MRRRSRIWTQEPPAKAPLTADGKSTVVNAPADQLTTVGEAGDTGERSALVEIRVTG</sequence>
<evidence type="ECO:0000256" key="1">
    <source>
        <dbReference type="SAM" id="MobiDB-lite"/>
    </source>
</evidence>
<protein>
    <submittedName>
        <fullName evidence="2">Uncharacterized protein</fullName>
    </submittedName>
</protein>
<evidence type="ECO:0000313" key="2">
    <source>
        <dbReference type="EMBL" id="BAG21781.1"/>
    </source>
</evidence>
<evidence type="ECO:0000313" key="3">
    <source>
        <dbReference type="Proteomes" id="UP000001685"/>
    </source>
</evidence>
<dbReference type="AlphaFoldDB" id="B1VXD5"/>
<dbReference type="EMBL" id="AP009493">
    <property type="protein sequence ID" value="BAG21781.1"/>
    <property type="molecule type" value="Genomic_DNA"/>
</dbReference>